<accession>A0A6J5BYJ6</accession>
<dbReference type="InterPro" id="IPR028098">
    <property type="entry name" value="Glyco_trans_4-like_N"/>
</dbReference>
<keyword evidence="2 5" id="KW-0808">Transferase</keyword>
<feature type="domain" description="Glycosyl transferase family 1" evidence="3">
    <location>
        <begin position="229"/>
        <end position="355"/>
    </location>
</feature>
<gene>
    <name evidence="5" type="primary">mshA_12</name>
    <name evidence="5" type="ORF">LMG27174_04977</name>
</gene>
<feature type="domain" description="Glycosyltransferase subfamily 4-like N-terminal" evidence="4">
    <location>
        <begin position="56"/>
        <end position="211"/>
    </location>
</feature>
<dbReference type="PANTHER" id="PTHR12526">
    <property type="entry name" value="GLYCOSYLTRANSFERASE"/>
    <property type="match status" value="1"/>
</dbReference>
<dbReference type="EC" id="2.4.1.250" evidence="5"/>
<evidence type="ECO:0000256" key="2">
    <source>
        <dbReference type="ARBA" id="ARBA00022679"/>
    </source>
</evidence>
<dbReference type="InterPro" id="IPR001296">
    <property type="entry name" value="Glyco_trans_1"/>
</dbReference>
<organism evidence="5 6">
    <name type="scientific">Paraburkholderia rhynchosiae</name>
    <dbReference type="NCBI Taxonomy" id="487049"/>
    <lineage>
        <taxon>Bacteria</taxon>
        <taxon>Pseudomonadati</taxon>
        <taxon>Pseudomonadota</taxon>
        <taxon>Betaproteobacteria</taxon>
        <taxon>Burkholderiales</taxon>
        <taxon>Burkholderiaceae</taxon>
        <taxon>Paraburkholderia</taxon>
    </lineage>
</organism>
<dbReference type="EMBL" id="CADIJZ010000020">
    <property type="protein sequence ID" value="CAB3721181.1"/>
    <property type="molecule type" value="Genomic_DNA"/>
</dbReference>
<dbReference type="CDD" id="cd03801">
    <property type="entry name" value="GT4_PimA-like"/>
    <property type="match status" value="1"/>
</dbReference>
<sequence length="392" mass="43477">MSGFPTHPLQLPLPRKPARAALLPQLRFTETRSLSEPTRPTLTDIALTAQALKNSGGAERYTRDVIAGLHRMGLRPTLFAREIDRALPEAAWVDAQPLNVRWVPRKLRNLAFDWRLKQRLKRRRPACVFSINHSTHADVALCGGTHPGSLEAAGRAARRSDEWQIELERRVYTQARSIVAHSQLMSRELQRFYGVPAERIDVIYPPVDTARFQPLSEEARAAVRHHFHLPEDRVIFVFSSTSHERKGYPLLEAFFAQTTLPVCLVVAGRPVPKTGETIRYVGYCNEIEKLFAAADFTVVASAYEPFGLVGVESVMCGTPLVIADNVGSAETVTGAAKIEFSRQSAGTFERAIHEAVERVQQGGARIADPLASLVYDPGVDAHVAALFALFTR</sequence>
<dbReference type="Pfam" id="PF00534">
    <property type="entry name" value="Glycos_transf_1"/>
    <property type="match status" value="1"/>
</dbReference>
<name>A0A6J5BYJ6_9BURK</name>
<evidence type="ECO:0000256" key="1">
    <source>
        <dbReference type="ARBA" id="ARBA00022676"/>
    </source>
</evidence>
<evidence type="ECO:0000313" key="5">
    <source>
        <dbReference type="EMBL" id="CAB3721181.1"/>
    </source>
</evidence>
<evidence type="ECO:0000259" key="3">
    <source>
        <dbReference type="Pfam" id="PF00534"/>
    </source>
</evidence>
<dbReference type="SUPFAM" id="SSF53756">
    <property type="entry name" value="UDP-Glycosyltransferase/glycogen phosphorylase"/>
    <property type="match status" value="1"/>
</dbReference>
<dbReference type="Pfam" id="PF13439">
    <property type="entry name" value="Glyco_transf_4"/>
    <property type="match status" value="1"/>
</dbReference>
<protein>
    <submittedName>
        <fullName evidence="5">D-inositol-3-phosphate glycosyltransferase</fullName>
        <ecNumber evidence="5">2.4.1.250</ecNumber>
    </submittedName>
</protein>
<proteinExistence type="predicted"/>
<reference evidence="5 6" key="1">
    <citation type="submission" date="2020-04" db="EMBL/GenBank/DDBJ databases">
        <authorList>
            <person name="De Canck E."/>
        </authorList>
    </citation>
    <scope>NUCLEOTIDE SEQUENCE [LARGE SCALE GENOMIC DNA]</scope>
    <source>
        <strain evidence="5 6">LMG 27174</strain>
    </source>
</reference>
<evidence type="ECO:0000259" key="4">
    <source>
        <dbReference type="Pfam" id="PF13439"/>
    </source>
</evidence>
<dbReference type="PANTHER" id="PTHR12526:SF510">
    <property type="entry name" value="D-INOSITOL 3-PHOSPHATE GLYCOSYLTRANSFERASE"/>
    <property type="match status" value="1"/>
</dbReference>
<keyword evidence="1 5" id="KW-0328">Glycosyltransferase</keyword>
<dbReference type="Proteomes" id="UP000494205">
    <property type="component" value="Unassembled WGS sequence"/>
</dbReference>
<evidence type="ECO:0000313" key="6">
    <source>
        <dbReference type="Proteomes" id="UP000494205"/>
    </source>
</evidence>
<dbReference type="Gene3D" id="3.40.50.2000">
    <property type="entry name" value="Glycogen Phosphorylase B"/>
    <property type="match status" value="2"/>
</dbReference>
<dbReference type="AlphaFoldDB" id="A0A6J5BYJ6"/>
<dbReference type="GO" id="GO:0102710">
    <property type="term" value="F:D-inositol-3-phosphate glycosyltransferase activity"/>
    <property type="evidence" value="ECO:0007669"/>
    <property type="project" value="UniProtKB-EC"/>
</dbReference>